<name>A0A2T0LYN1_9PSEU</name>
<organism evidence="2 3">
    <name type="scientific">Prauserella shujinwangii</name>
    <dbReference type="NCBI Taxonomy" id="1453103"/>
    <lineage>
        <taxon>Bacteria</taxon>
        <taxon>Bacillati</taxon>
        <taxon>Actinomycetota</taxon>
        <taxon>Actinomycetes</taxon>
        <taxon>Pseudonocardiales</taxon>
        <taxon>Pseudonocardiaceae</taxon>
        <taxon>Prauserella</taxon>
    </lineage>
</organism>
<gene>
    <name evidence="2" type="ORF">B0I33_103257</name>
</gene>
<dbReference type="RefSeq" id="WP_106177916.1">
    <property type="nucleotide sequence ID" value="NZ_PVNH01000003.1"/>
</dbReference>
<feature type="transmembrane region" description="Helical" evidence="1">
    <location>
        <begin position="27"/>
        <end position="45"/>
    </location>
</feature>
<evidence type="ECO:0000313" key="2">
    <source>
        <dbReference type="EMBL" id="PRX49223.1"/>
    </source>
</evidence>
<dbReference type="Proteomes" id="UP000238362">
    <property type="component" value="Unassembled WGS sequence"/>
</dbReference>
<comment type="caution">
    <text evidence="2">The sequence shown here is derived from an EMBL/GenBank/DDBJ whole genome shotgun (WGS) entry which is preliminary data.</text>
</comment>
<sequence>MTDRTGTAPNPHAAQVLKLADAMLRGALWPGLGTVVIGAVVATVWVGVPGLLGALVGGAVAFASSLASLWMMRRTSGMDPMALLAVALGGYIVKFLVLLGVMMLLGGVEALHPFALALTMLAVILVWATAEAIAFKRTKIPTIIPDSSGQATAPVDNSPAEGR</sequence>
<feature type="transmembrane region" description="Helical" evidence="1">
    <location>
        <begin position="51"/>
        <end position="70"/>
    </location>
</feature>
<dbReference type="OrthoDB" id="5190621at2"/>
<feature type="transmembrane region" description="Helical" evidence="1">
    <location>
        <begin position="111"/>
        <end position="130"/>
    </location>
</feature>
<keyword evidence="1" id="KW-0812">Transmembrane</keyword>
<protein>
    <recommendedName>
        <fullName evidence="4">ATP synthase protein I</fullName>
    </recommendedName>
</protein>
<accession>A0A2T0LYN1</accession>
<feature type="transmembrane region" description="Helical" evidence="1">
    <location>
        <begin position="82"/>
        <end position="105"/>
    </location>
</feature>
<dbReference type="EMBL" id="PVNH01000003">
    <property type="protein sequence ID" value="PRX49223.1"/>
    <property type="molecule type" value="Genomic_DNA"/>
</dbReference>
<keyword evidence="1" id="KW-1133">Transmembrane helix</keyword>
<evidence type="ECO:0008006" key="4">
    <source>
        <dbReference type="Google" id="ProtNLM"/>
    </source>
</evidence>
<reference evidence="2 3" key="1">
    <citation type="submission" date="2018-03" db="EMBL/GenBank/DDBJ databases">
        <title>Genomic Encyclopedia of Type Strains, Phase III (KMG-III): the genomes of soil and plant-associated and newly described type strains.</title>
        <authorList>
            <person name="Whitman W."/>
        </authorList>
    </citation>
    <scope>NUCLEOTIDE SEQUENCE [LARGE SCALE GENOMIC DNA]</scope>
    <source>
        <strain evidence="2 3">CGMCC 4.7125</strain>
    </source>
</reference>
<keyword evidence="1" id="KW-0472">Membrane</keyword>
<proteinExistence type="predicted"/>
<evidence type="ECO:0000313" key="3">
    <source>
        <dbReference type="Proteomes" id="UP000238362"/>
    </source>
</evidence>
<evidence type="ECO:0000256" key="1">
    <source>
        <dbReference type="SAM" id="Phobius"/>
    </source>
</evidence>
<dbReference type="AlphaFoldDB" id="A0A2T0LYN1"/>
<keyword evidence="3" id="KW-1185">Reference proteome</keyword>